<dbReference type="InterPro" id="IPR029044">
    <property type="entry name" value="Nucleotide-diphossugar_trans"/>
</dbReference>
<reference evidence="3 4" key="1">
    <citation type="submission" date="2017-02" db="EMBL/GenBank/DDBJ databases">
        <title>Genome sequence of the nitrite-oxidizing bacterium Nitrobacter vulgaris strain Ab1.</title>
        <authorList>
            <person name="Mellbye B.L."/>
            <person name="Davis E.W."/>
            <person name="Spieck E."/>
            <person name="Chang J.H."/>
            <person name="Bottomley P.J."/>
            <person name="Sayavedra-Soto L.A."/>
        </authorList>
    </citation>
    <scope>NUCLEOTIDE SEQUENCE [LARGE SCALE GENOMIC DNA]</scope>
    <source>
        <strain evidence="3 4">Ab1</strain>
    </source>
</reference>
<feature type="transmembrane region" description="Helical" evidence="1">
    <location>
        <begin position="287"/>
        <end position="310"/>
    </location>
</feature>
<evidence type="ECO:0000259" key="2">
    <source>
        <dbReference type="Pfam" id="PF00535"/>
    </source>
</evidence>
<evidence type="ECO:0000313" key="4">
    <source>
        <dbReference type="Proteomes" id="UP000189940"/>
    </source>
</evidence>
<gene>
    <name evidence="3" type="ORF">B2M20_04475</name>
</gene>
<protein>
    <submittedName>
        <fullName evidence="3">Glycosyl transferase</fullName>
    </submittedName>
</protein>
<keyword evidence="1" id="KW-0472">Membrane</keyword>
<organism evidence="3 4">
    <name type="scientific">Nitrobacter vulgaris</name>
    <dbReference type="NCBI Taxonomy" id="29421"/>
    <lineage>
        <taxon>Bacteria</taxon>
        <taxon>Pseudomonadati</taxon>
        <taxon>Pseudomonadota</taxon>
        <taxon>Alphaproteobacteria</taxon>
        <taxon>Hyphomicrobiales</taxon>
        <taxon>Nitrobacteraceae</taxon>
        <taxon>Nitrobacter</taxon>
    </lineage>
</organism>
<keyword evidence="1" id="KW-1133">Transmembrane helix</keyword>
<feature type="transmembrane region" description="Helical" evidence="1">
    <location>
        <begin position="251"/>
        <end position="275"/>
    </location>
</feature>
<dbReference type="Pfam" id="PF00535">
    <property type="entry name" value="Glycos_transf_2"/>
    <property type="match status" value="1"/>
</dbReference>
<dbReference type="EMBL" id="MWPQ01000019">
    <property type="protein sequence ID" value="OPH83921.1"/>
    <property type="molecule type" value="Genomic_DNA"/>
</dbReference>
<proteinExistence type="predicted"/>
<name>A0A1V4I104_NITVU</name>
<comment type="caution">
    <text evidence="3">The sequence shown here is derived from an EMBL/GenBank/DDBJ whole genome shotgun (WGS) entry which is preliminary data.</text>
</comment>
<dbReference type="Gene3D" id="3.90.550.10">
    <property type="entry name" value="Spore Coat Polysaccharide Biosynthesis Protein SpsA, Chain A"/>
    <property type="match status" value="1"/>
</dbReference>
<dbReference type="InterPro" id="IPR050256">
    <property type="entry name" value="Glycosyltransferase_2"/>
</dbReference>
<accession>A0A1V4I104</accession>
<evidence type="ECO:0000313" key="3">
    <source>
        <dbReference type="EMBL" id="OPH83921.1"/>
    </source>
</evidence>
<dbReference type="SUPFAM" id="SSF53448">
    <property type="entry name" value="Nucleotide-diphospho-sugar transferases"/>
    <property type="match status" value="1"/>
</dbReference>
<dbReference type="AlphaFoldDB" id="A0A1V4I104"/>
<dbReference type="InterPro" id="IPR001173">
    <property type="entry name" value="Glyco_trans_2-like"/>
</dbReference>
<sequence>MPLPRLDRIRDEIDGMFAQSSMVRNRTIAVLLPCYNEEVTIGGVVRGFLRALPGARVYVYDNNSTDGTYDAALAAGAIVRRELLQGKGNVVRRMLADIDADIYVLADGDGTYKPDAAGALIEALVVRNLDMMIGTRNGDDKAFPSGHRFGNLFFNRVMAHMFGDGFTDILSGYRVLSRRFAKSFPVSSAGFEIEVELSVHALDLKIATGEMALPYGTRPDGSTSKLRTYRDGLRILLMLFKLYKETQPLRFFGAAGTMLLLVCLGLGAPLIATYLETGLVPRIPTAVLAAAIAQLGFLSLAIGLVLDAVARGRREAKRMRYLDLDAVANKP</sequence>
<keyword evidence="3" id="KW-0808">Transferase</keyword>
<dbReference type="PANTHER" id="PTHR48090">
    <property type="entry name" value="UNDECAPRENYL-PHOSPHATE 4-DEOXY-4-FORMAMIDO-L-ARABINOSE TRANSFERASE-RELATED"/>
    <property type="match status" value="1"/>
</dbReference>
<evidence type="ECO:0000256" key="1">
    <source>
        <dbReference type="SAM" id="Phobius"/>
    </source>
</evidence>
<keyword evidence="4" id="KW-1185">Reference proteome</keyword>
<dbReference type="CDD" id="cd04179">
    <property type="entry name" value="DPM_DPG-synthase_like"/>
    <property type="match status" value="1"/>
</dbReference>
<dbReference type="OrthoDB" id="3177103at2"/>
<keyword evidence="1" id="KW-0812">Transmembrane</keyword>
<dbReference type="PANTHER" id="PTHR48090:SF7">
    <property type="entry name" value="RFBJ PROTEIN"/>
    <property type="match status" value="1"/>
</dbReference>
<dbReference type="GO" id="GO:0016740">
    <property type="term" value="F:transferase activity"/>
    <property type="evidence" value="ECO:0007669"/>
    <property type="project" value="UniProtKB-KW"/>
</dbReference>
<feature type="domain" description="Glycosyltransferase 2-like" evidence="2">
    <location>
        <begin position="30"/>
        <end position="181"/>
    </location>
</feature>
<dbReference type="Proteomes" id="UP000189940">
    <property type="component" value="Unassembled WGS sequence"/>
</dbReference>
<dbReference type="STRING" id="29421.B2M20_04475"/>